<keyword evidence="3" id="KW-1185">Reference proteome</keyword>
<feature type="transmembrane region" description="Helical" evidence="1">
    <location>
        <begin position="27"/>
        <end position="48"/>
    </location>
</feature>
<sequence length="186" mass="20933">MPPINTSIARRDDNEDGIGGSDTTMNLLITFVGLAFVALLLTATLVLLRRVRHRQKMAHNESLPQYNDVKYGDNHNRRRLTITTPDGRSSILVVDNRPMLSDPNSPPHSPNNVPEIHITFPDEHDEQGHRKNGRVMVVRVGETSVGLEPVREEQLPAYEKQSSHGFYSIDMDHIGGLKEKDHTQSQ</sequence>
<keyword evidence="1" id="KW-0472">Membrane</keyword>
<comment type="caution">
    <text evidence="2">The sequence shown here is derived from an EMBL/GenBank/DDBJ whole genome shotgun (WGS) entry which is preliminary data.</text>
</comment>
<dbReference type="GeneID" id="63779572"/>
<gene>
    <name evidence="2" type="ORF">BCR38DRAFT_481245</name>
</gene>
<protein>
    <submittedName>
        <fullName evidence="2">Uncharacterized protein</fullName>
    </submittedName>
</protein>
<accession>A0A1Y2EFQ8</accession>
<evidence type="ECO:0000313" key="3">
    <source>
        <dbReference type="Proteomes" id="UP000193689"/>
    </source>
</evidence>
<evidence type="ECO:0000313" key="2">
    <source>
        <dbReference type="EMBL" id="ORY70096.1"/>
    </source>
</evidence>
<proteinExistence type="predicted"/>
<dbReference type="RefSeq" id="XP_040720046.1">
    <property type="nucleotide sequence ID" value="XM_040863360.1"/>
</dbReference>
<dbReference type="InParanoid" id="A0A1Y2EFQ8"/>
<reference evidence="2 3" key="1">
    <citation type="submission" date="2016-07" db="EMBL/GenBank/DDBJ databases">
        <title>Pervasive Adenine N6-methylation of Active Genes in Fungi.</title>
        <authorList>
            <consortium name="DOE Joint Genome Institute"/>
            <person name="Mondo S.J."/>
            <person name="Dannebaum R.O."/>
            <person name="Kuo R.C."/>
            <person name="Labutti K."/>
            <person name="Haridas S."/>
            <person name="Kuo A."/>
            <person name="Salamov A."/>
            <person name="Ahrendt S.R."/>
            <person name="Lipzen A."/>
            <person name="Sullivan W."/>
            <person name="Andreopoulos W.B."/>
            <person name="Clum A."/>
            <person name="Lindquist E."/>
            <person name="Daum C."/>
            <person name="Ramamoorthy G.K."/>
            <person name="Gryganskyi A."/>
            <person name="Culley D."/>
            <person name="Magnuson J.K."/>
            <person name="James T.Y."/>
            <person name="O'Malley M.A."/>
            <person name="Stajich J.E."/>
            <person name="Spatafora J.W."/>
            <person name="Visel A."/>
            <person name="Grigoriev I.V."/>
        </authorList>
    </citation>
    <scope>NUCLEOTIDE SEQUENCE [LARGE SCALE GENOMIC DNA]</scope>
    <source>
        <strain evidence="2 3">CBS 129021</strain>
    </source>
</reference>
<evidence type="ECO:0000256" key="1">
    <source>
        <dbReference type="SAM" id="Phobius"/>
    </source>
</evidence>
<dbReference type="AlphaFoldDB" id="A0A1Y2EFQ8"/>
<keyword evidence="1" id="KW-1133">Transmembrane helix</keyword>
<name>A0A1Y2EFQ8_9PEZI</name>
<keyword evidence="1" id="KW-0812">Transmembrane</keyword>
<dbReference type="EMBL" id="MCFJ01000002">
    <property type="protein sequence ID" value="ORY70096.1"/>
    <property type="molecule type" value="Genomic_DNA"/>
</dbReference>
<dbReference type="OrthoDB" id="5388417at2759"/>
<organism evidence="2 3">
    <name type="scientific">Pseudomassariella vexata</name>
    <dbReference type="NCBI Taxonomy" id="1141098"/>
    <lineage>
        <taxon>Eukaryota</taxon>
        <taxon>Fungi</taxon>
        <taxon>Dikarya</taxon>
        <taxon>Ascomycota</taxon>
        <taxon>Pezizomycotina</taxon>
        <taxon>Sordariomycetes</taxon>
        <taxon>Xylariomycetidae</taxon>
        <taxon>Amphisphaeriales</taxon>
        <taxon>Pseudomassariaceae</taxon>
        <taxon>Pseudomassariella</taxon>
    </lineage>
</organism>
<dbReference type="Proteomes" id="UP000193689">
    <property type="component" value="Unassembled WGS sequence"/>
</dbReference>